<dbReference type="Proteomes" id="UP000000438">
    <property type="component" value="Chromosome"/>
</dbReference>
<dbReference type="HOGENOM" id="CLU_053640_0_0_2"/>
<name>Q6L2B4_PICTO</name>
<reference evidence="3 4" key="1">
    <citation type="journal article" date="2004" name="Proc. Natl. Acad. Sci. U.S.A.">
        <title>Genome sequence of Picrophilus torridus and its implications for life around pH 0.</title>
        <authorList>
            <person name="Futterer O."/>
            <person name="Angelov A."/>
            <person name="Liesegang H."/>
            <person name="Gottschalk G."/>
            <person name="Schleper C."/>
            <person name="Schepers B."/>
            <person name="Dock C."/>
            <person name="Antranikian G."/>
            <person name="Liebl W."/>
        </authorList>
    </citation>
    <scope>NUCLEOTIDE SEQUENCE [LARGE SCALE GENOMIC DNA]</scope>
    <source>
        <strain evidence="4">ATCC 700027 / DSM 9790 / JCM 10055 / NBRC 100828</strain>
    </source>
</reference>
<dbReference type="InParanoid" id="Q6L2B4"/>
<organism evidence="3 4">
    <name type="scientific">Picrophilus torridus (strain ATCC 700027 / DSM 9790 / JCM 10055 / NBRC 100828 / KAW 2/3)</name>
    <dbReference type="NCBI Taxonomy" id="1122961"/>
    <lineage>
        <taxon>Archaea</taxon>
        <taxon>Methanobacteriati</taxon>
        <taxon>Thermoplasmatota</taxon>
        <taxon>Thermoplasmata</taxon>
        <taxon>Thermoplasmatales</taxon>
        <taxon>Picrophilaceae</taxon>
        <taxon>Picrophilus</taxon>
    </lineage>
</organism>
<dbReference type="PANTHER" id="PTHR46401">
    <property type="entry name" value="GLYCOSYLTRANSFERASE WBBK-RELATED"/>
    <property type="match status" value="1"/>
</dbReference>
<gene>
    <name evidence="3" type="ordered locus">PTO0303</name>
</gene>
<dbReference type="OrthoDB" id="132546at2157"/>
<dbReference type="InterPro" id="IPR001296">
    <property type="entry name" value="Glyco_trans_1"/>
</dbReference>
<dbReference type="SUPFAM" id="SSF53756">
    <property type="entry name" value="UDP-Glycosyltransferase/glycogen phosphorylase"/>
    <property type="match status" value="1"/>
</dbReference>
<keyword evidence="3" id="KW-0328">Glycosyltransferase</keyword>
<evidence type="ECO:0000256" key="1">
    <source>
        <dbReference type="ARBA" id="ARBA00022679"/>
    </source>
</evidence>
<evidence type="ECO:0000259" key="2">
    <source>
        <dbReference type="Pfam" id="PF00534"/>
    </source>
</evidence>
<feature type="domain" description="Glycosyl transferase family 1" evidence="2">
    <location>
        <begin position="226"/>
        <end position="386"/>
    </location>
</feature>
<protein>
    <submittedName>
        <fullName evidence="3">Lipopolysaccharide N-acetylglucosaminyltransferase</fullName>
    </submittedName>
</protein>
<dbReference type="EMBL" id="AE017261">
    <property type="protein sequence ID" value="AAT42888.1"/>
    <property type="molecule type" value="Genomic_DNA"/>
</dbReference>
<dbReference type="GeneID" id="2844359"/>
<dbReference type="STRING" id="263820.PTO0303"/>
<sequence>MVKTIGILGPDLFLSSGGAINHSINVMFDLKNDFKFIFFPNPYFINKYRKNKKIVNDKIIMLSKFQITVPEIFIKALNNKISWKEIINKYLNIHVDALFNFDYHFRIEIPDFSTIMSKRTGLKLGICLQGISSYSIKFSSFLNRSIKLLIVSGNPMILIFSFYQYINLIRIIKRINKNKNIKIILTVNNEYYRNINIKNKEVKILYPGNGFINPNINNSNIKSDFQLCNVKKENKIIFFARQSYIKGIFDLKPILKTMLKNNDFKFIIIGRFEHGFEEILFKRIFSDYIKNGRIKYNGYVNDNELYREIASSKVMIYPSHSDTYSIAILQALALKTMVVAYDIPGLSIYKNINAVRLVNEFDYNKMAHEALSMIKIDNIENVFDENTMKFIEEHNWHNVANQYKKYFNSI</sequence>
<proteinExistence type="predicted"/>
<dbReference type="CAZy" id="GT4">
    <property type="family name" value="Glycosyltransferase Family 4"/>
</dbReference>
<keyword evidence="1" id="KW-0808">Transferase</keyword>
<accession>Q6L2B4</accession>
<dbReference type="GO" id="GO:0016757">
    <property type="term" value="F:glycosyltransferase activity"/>
    <property type="evidence" value="ECO:0007669"/>
    <property type="project" value="UniProtKB-KW"/>
</dbReference>
<dbReference type="eggNOG" id="arCOG01417">
    <property type="taxonomic scope" value="Archaea"/>
</dbReference>
<dbReference type="RefSeq" id="WP_011177104.1">
    <property type="nucleotide sequence ID" value="NC_005877.1"/>
</dbReference>
<dbReference type="PaxDb" id="263820-PTO0303"/>
<dbReference type="PANTHER" id="PTHR46401:SF2">
    <property type="entry name" value="GLYCOSYLTRANSFERASE WBBK-RELATED"/>
    <property type="match status" value="1"/>
</dbReference>
<dbReference type="Pfam" id="PF00534">
    <property type="entry name" value="Glycos_transf_1"/>
    <property type="match status" value="1"/>
</dbReference>
<dbReference type="Gene3D" id="3.40.50.2000">
    <property type="entry name" value="Glycogen Phosphorylase B"/>
    <property type="match status" value="2"/>
</dbReference>
<evidence type="ECO:0000313" key="3">
    <source>
        <dbReference type="EMBL" id="AAT42888.1"/>
    </source>
</evidence>
<dbReference type="KEGG" id="pto:PTO0303"/>
<evidence type="ECO:0000313" key="4">
    <source>
        <dbReference type="Proteomes" id="UP000000438"/>
    </source>
</evidence>
<dbReference type="AlphaFoldDB" id="Q6L2B4"/>